<dbReference type="Proteomes" id="UP000253628">
    <property type="component" value="Unassembled WGS sequence"/>
</dbReference>
<dbReference type="Gene3D" id="3.40.30.10">
    <property type="entry name" value="Glutaredoxin"/>
    <property type="match status" value="1"/>
</dbReference>
<dbReference type="EMBL" id="QNRQ01000005">
    <property type="protein sequence ID" value="RBP39489.1"/>
    <property type="molecule type" value="Genomic_DNA"/>
</dbReference>
<feature type="binding site" evidence="7">
    <location>
        <position position="96"/>
    </location>
    <ligand>
        <name>[2Fe-2S] cluster</name>
        <dbReference type="ChEBI" id="CHEBI:190135"/>
    </ligand>
</feature>
<keyword evidence="9" id="KW-1185">Reference proteome</keyword>
<dbReference type="OrthoDB" id="9807941at2"/>
<dbReference type="PANTHER" id="PTHR10371:SF3">
    <property type="entry name" value="NADH DEHYDROGENASE [UBIQUINONE] FLAVOPROTEIN 2, MITOCHONDRIAL"/>
    <property type="match status" value="1"/>
</dbReference>
<dbReference type="AlphaFoldDB" id="A0A366HB07"/>
<proteinExistence type="inferred from homology"/>
<comment type="cofactor">
    <cofactor evidence="6">
        <name>[2Fe-2S] cluster</name>
        <dbReference type="ChEBI" id="CHEBI:190135"/>
    </cofactor>
</comment>
<keyword evidence="5 7" id="KW-0411">Iron-sulfur</keyword>
<dbReference type="Gene3D" id="1.10.10.1590">
    <property type="entry name" value="NADH-quinone oxidoreductase subunit E"/>
    <property type="match status" value="1"/>
</dbReference>
<dbReference type="InterPro" id="IPR002023">
    <property type="entry name" value="NuoE-like"/>
</dbReference>
<keyword evidence="3 7" id="KW-0479">Metal-binding</keyword>
<dbReference type="GO" id="GO:0051537">
    <property type="term" value="F:2 iron, 2 sulfur cluster binding"/>
    <property type="evidence" value="ECO:0007669"/>
    <property type="project" value="UniProtKB-KW"/>
</dbReference>
<dbReference type="CDD" id="cd03081">
    <property type="entry name" value="TRX_Fd_NuoE_FDH_gamma"/>
    <property type="match status" value="1"/>
</dbReference>
<comment type="cofactor">
    <cofactor evidence="7">
        <name>[2Fe-2S] cluster</name>
        <dbReference type="ChEBI" id="CHEBI:190135"/>
    </cofactor>
    <text evidence="7">Binds 1 [2Fe-2S] cluster.</text>
</comment>
<feature type="binding site" evidence="7">
    <location>
        <position position="91"/>
    </location>
    <ligand>
        <name>[2Fe-2S] cluster</name>
        <dbReference type="ChEBI" id="CHEBI:190135"/>
    </ligand>
</feature>
<gene>
    <name evidence="8" type="ORF">DFR37_105285</name>
</gene>
<keyword evidence="4 7" id="KW-0408">Iron</keyword>
<dbReference type="PANTHER" id="PTHR10371">
    <property type="entry name" value="NADH DEHYDROGENASE UBIQUINONE FLAVOPROTEIN 2, MITOCHONDRIAL"/>
    <property type="match status" value="1"/>
</dbReference>
<sequence length="166" mass="17693">MSTMPNQSGTQVSDATVLQVTQQAVRHYKGQRGNLLPILHAVQHALGYIPASAVPELAKALQLSRAEIHGVISFYAHFRDQPAGKVVLEICRAESCQAMGGEQLAQHAEQTLGCGFHATTADGRVTLEPVYCLGLCAQSPAIMVNGQPHARMTPSKLDRLLAAQGA</sequence>
<evidence type="ECO:0000256" key="1">
    <source>
        <dbReference type="ARBA" id="ARBA00010643"/>
    </source>
</evidence>
<dbReference type="Pfam" id="PF01257">
    <property type="entry name" value="2Fe-2S_thioredx"/>
    <property type="match status" value="1"/>
</dbReference>
<comment type="similarity">
    <text evidence="1">Belongs to the complex I 24 kDa subunit family.</text>
</comment>
<feature type="binding site" evidence="7">
    <location>
        <position position="132"/>
    </location>
    <ligand>
        <name>[2Fe-2S] cluster</name>
        <dbReference type="ChEBI" id="CHEBI:190135"/>
    </ligand>
</feature>
<organism evidence="8 9">
    <name type="scientific">Eoetvoesiella caeni</name>
    <dbReference type="NCBI Taxonomy" id="645616"/>
    <lineage>
        <taxon>Bacteria</taxon>
        <taxon>Pseudomonadati</taxon>
        <taxon>Pseudomonadota</taxon>
        <taxon>Betaproteobacteria</taxon>
        <taxon>Burkholderiales</taxon>
        <taxon>Alcaligenaceae</taxon>
        <taxon>Eoetvoesiella</taxon>
    </lineage>
</organism>
<feature type="binding site" evidence="7">
    <location>
        <position position="136"/>
    </location>
    <ligand>
        <name>[2Fe-2S] cluster</name>
        <dbReference type="ChEBI" id="CHEBI:190135"/>
    </ligand>
</feature>
<evidence type="ECO:0000256" key="7">
    <source>
        <dbReference type="PIRSR" id="PIRSR000216-1"/>
    </source>
</evidence>
<dbReference type="SUPFAM" id="SSF52833">
    <property type="entry name" value="Thioredoxin-like"/>
    <property type="match status" value="1"/>
</dbReference>
<accession>A0A366HB07</accession>
<evidence type="ECO:0000313" key="8">
    <source>
        <dbReference type="EMBL" id="RBP39489.1"/>
    </source>
</evidence>
<evidence type="ECO:0000256" key="2">
    <source>
        <dbReference type="ARBA" id="ARBA00022714"/>
    </source>
</evidence>
<reference evidence="8 9" key="1">
    <citation type="submission" date="2018-06" db="EMBL/GenBank/DDBJ databases">
        <title>Genomic Encyclopedia of Type Strains, Phase IV (KMG-IV): sequencing the most valuable type-strain genomes for metagenomic binning, comparative biology and taxonomic classification.</title>
        <authorList>
            <person name="Goeker M."/>
        </authorList>
    </citation>
    <scope>NUCLEOTIDE SEQUENCE [LARGE SCALE GENOMIC DNA]</scope>
    <source>
        <strain evidence="8 9">DSM 25520</strain>
    </source>
</reference>
<evidence type="ECO:0000256" key="5">
    <source>
        <dbReference type="ARBA" id="ARBA00023014"/>
    </source>
</evidence>
<evidence type="ECO:0000256" key="6">
    <source>
        <dbReference type="ARBA" id="ARBA00034078"/>
    </source>
</evidence>
<dbReference type="InterPro" id="IPR041921">
    <property type="entry name" value="NuoE_N"/>
</dbReference>
<comment type="caution">
    <text evidence="8">The sequence shown here is derived from an EMBL/GenBank/DDBJ whole genome shotgun (WGS) entry which is preliminary data.</text>
</comment>
<protein>
    <submittedName>
        <fullName evidence="8">Formate dehydrogenase gamma subunit</fullName>
    </submittedName>
</protein>
<dbReference type="PIRSF" id="PIRSF000216">
    <property type="entry name" value="NADH_DH_24kDa"/>
    <property type="match status" value="1"/>
</dbReference>
<dbReference type="GO" id="GO:0003954">
    <property type="term" value="F:NADH dehydrogenase activity"/>
    <property type="evidence" value="ECO:0007669"/>
    <property type="project" value="TreeGrafter"/>
</dbReference>
<evidence type="ECO:0000313" key="9">
    <source>
        <dbReference type="Proteomes" id="UP000253628"/>
    </source>
</evidence>
<dbReference type="GO" id="GO:0046872">
    <property type="term" value="F:metal ion binding"/>
    <property type="evidence" value="ECO:0007669"/>
    <property type="project" value="UniProtKB-KW"/>
</dbReference>
<keyword evidence="2 7" id="KW-0001">2Fe-2S</keyword>
<dbReference type="InterPro" id="IPR036249">
    <property type="entry name" value="Thioredoxin-like_sf"/>
</dbReference>
<name>A0A366HB07_9BURK</name>
<evidence type="ECO:0000256" key="3">
    <source>
        <dbReference type="ARBA" id="ARBA00022723"/>
    </source>
</evidence>
<dbReference type="RefSeq" id="WP_113933433.1">
    <property type="nucleotide sequence ID" value="NZ_JACCEU010000003.1"/>
</dbReference>
<dbReference type="NCBIfam" id="NF004638">
    <property type="entry name" value="PRK05988.1"/>
    <property type="match status" value="1"/>
</dbReference>
<evidence type="ECO:0000256" key="4">
    <source>
        <dbReference type="ARBA" id="ARBA00023004"/>
    </source>
</evidence>